<gene>
    <name evidence="2" type="ORF">NX774_12825</name>
</gene>
<comment type="caution">
    <text evidence="2">The sequence shown here is derived from an EMBL/GenBank/DDBJ whole genome shotgun (WGS) entry which is preliminary data.</text>
</comment>
<reference evidence="2 3" key="1">
    <citation type="submission" date="2022-08" db="EMBL/GenBank/DDBJ databases">
        <title>Reclassification of Massilia species as members of the genera Telluria, Duganella, Pseudoduganella, Mokoshia gen. nov. and Zemynaea gen. nov. using orthogonal and non-orthogonal genome-based approaches.</title>
        <authorList>
            <person name="Bowman J.P."/>
        </authorList>
    </citation>
    <scope>NUCLEOTIDE SEQUENCE [LARGE SCALE GENOMIC DNA]</scope>
    <source>
        <strain evidence="2 3">JCM 31605</strain>
    </source>
</reference>
<dbReference type="InterPro" id="IPR029058">
    <property type="entry name" value="AB_hydrolase_fold"/>
</dbReference>
<organism evidence="2 3">
    <name type="scientific">Massilia agilis</name>
    <dbReference type="NCBI Taxonomy" id="1811226"/>
    <lineage>
        <taxon>Bacteria</taxon>
        <taxon>Pseudomonadati</taxon>
        <taxon>Pseudomonadota</taxon>
        <taxon>Betaproteobacteria</taxon>
        <taxon>Burkholderiales</taxon>
        <taxon>Oxalobacteraceae</taxon>
        <taxon>Telluria group</taxon>
        <taxon>Massilia</taxon>
    </lineage>
</organism>
<dbReference type="PANTHER" id="PTHR43689">
    <property type="entry name" value="HYDROLASE"/>
    <property type="match status" value="1"/>
</dbReference>
<dbReference type="GO" id="GO:0016787">
    <property type="term" value="F:hydrolase activity"/>
    <property type="evidence" value="ECO:0007669"/>
    <property type="project" value="UniProtKB-KW"/>
</dbReference>
<evidence type="ECO:0000259" key="1">
    <source>
        <dbReference type="Pfam" id="PF00561"/>
    </source>
</evidence>
<dbReference type="SUPFAM" id="SSF53474">
    <property type="entry name" value="alpha/beta-Hydrolases"/>
    <property type="match status" value="1"/>
</dbReference>
<proteinExistence type="predicted"/>
<dbReference type="PANTHER" id="PTHR43689:SF8">
    <property type="entry name" value="ALPHA_BETA-HYDROLASES SUPERFAMILY PROTEIN"/>
    <property type="match status" value="1"/>
</dbReference>
<sequence length="274" mass="30005">MDSLTLSVQDRWIDTPRGRLLARSWQPAGADPALAPVLLFHDSLGCVELWRSFPEALALATGRRVVAYDRLGFGQSAPRTDRLDSGFVGEEAEHVLPLLRQQLQIDRFVAFGHSVGGGMAVHCAAREPAACEALVTESAQAFVEERTRAGITQARELFRQPGQFERLQRYHGDKARWVLSAWIDTWLSPEFAAWSLAPVLGQVRCPALVLHGSEDEYGSQQHPLAIARGVSGPVELQIMPAVRHVPHREQEAVVAARVAAFLATLKAAPGPSRS</sequence>
<keyword evidence="2" id="KW-0378">Hydrolase</keyword>
<dbReference type="Pfam" id="PF00561">
    <property type="entry name" value="Abhydrolase_1"/>
    <property type="match status" value="1"/>
</dbReference>
<dbReference type="EMBL" id="JANUHB010000002">
    <property type="protein sequence ID" value="MCS0808807.1"/>
    <property type="molecule type" value="Genomic_DNA"/>
</dbReference>
<dbReference type="RefSeq" id="WP_258822564.1">
    <property type="nucleotide sequence ID" value="NZ_JANUHB010000002.1"/>
</dbReference>
<dbReference type="Proteomes" id="UP001206126">
    <property type="component" value="Unassembled WGS sequence"/>
</dbReference>
<evidence type="ECO:0000313" key="3">
    <source>
        <dbReference type="Proteomes" id="UP001206126"/>
    </source>
</evidence>
<protein>
    <submittedName>
        <fullName evidence="2">Alpha/beta hydrolase</fullName>
    </submittedName>
</protein>
<feature type="domain" description="AB hydrolase-1" evidence="1">
    <location>
        <begin position="36"/>
        <end position="166"/>
    </location>
</feature>
<name>A0ABT2DC08_9BURK</name>
<dbReference type="Gene3D" id="3.40.50.1820">
    <property type="entry name" value="alpha/beta hydrolase"/>
    <property type="match status" value="1"/>
</dbReference>
<evidence type="ECO:0000313" key="2">
    <source>
        <dbReference type="EMBL" id="MCS0808807.1"/>
    </source>
</evidence>
<dbReference type="InterPro" id="IPR000073">
    <property type="entry name" value="AB_hydrolase_1"/>
</dbReference>
<accession>A0ABT2DC08</accession>
<keyword evidence="3" id="KW-1185">Reference proteome</keyword>